<dbReference type="RefSeq" id="WP_075711817.1">
    <property type="nucleotide sequence ID" value="NZ_MJIE01000001.1"/>
</dbReference>
<dbReference type="InterPro" id="IPR002734">
    <property type="entry name" value="RibDG_C"/>
</dbReference>
<accession>A0A1Q9JF23</accession>
<feature type="binding site" evidence="17">
    <location>
        <position position="211"/>
    </location>
    <ligand>
        <name>substrate</name>
    </ligand>
</feature>
<comment type="pathway">
    <text evidence="2 15">Cofactor biosynthesis; riboflavin biosynthesis; 5-amino-6-(D-ribitylamino)uracil from GTP: step 2/4.</text>
</comment>
<feature type="binding site" evidence="17">
    <location>
        <position position="191"/>
    </location>
    <ligand>
        <name>substrate</name>
    </ligand>
</feature>
<feature type="binding site" evidence="18">
    <location>
        <position position="57"/>
    </location>
    <ligand>
        <name>Zn(2+)</name>
        <dbReference type="ChEBI" id="CHEBI:29105"/>
        <note>catalytic</note>
    </ligand>
</feature>
<evidence type="ECO:0000256" key="10">
    <source>
        <dbReference type="ARBA" id="ARBA00022857"/>
    </source>
</evidence>
<evidence type="ECO:0000256" key="8">
    <source>
        <dbReference type="ARBA" id="ARBA00022801"/>
    </source>
</evidence>
<feature type="binding site" evidence="17">
    <location>
        <position position="307"/>
    </location>
    <ligand>
        <name>substrate</name>
    </ligand>
</feature>
<evidence type="ECO:0000313" key="20">
    <source>
        <dbReference type="EMBL" id="OLR54798.1"/>
    </source>
</evidence>
<feature type="active site" description="Proton donor" evidence="16">
    <location>
        <position position="59"/>
    </location>
</feature>
<dbReference type="InterPro" id="IPR024072">
    <property type="entry name" value="DHFR-like_dom_sf"/>
</dbReference>
<protein>
    <recommendedName>
        <fullName evidence="15">Riboflavin biosynthesis protein RibD</fullName>
    </recommendedName>
    <domain>
        <recommendedName>
            <fullName evidence="15">Diaminohydroxyphosphoribosylaminopyrimidine deaminase</fullName>
            <shortName evidence="15">DRAP deaminase</shortName>
            <ecNumber evidence="15">3.5.4.26</ecNumber>
        </recommendedName>
        <alternativeName>
            <fullName evidence="15">Riboflavin-specific deaminase</fullName>
        </alternativeName>
    </domain>
    <domain>
        <recommendedName>
            <fullName evidence="15">5-amino-6-(5-phosphoribosylamino)uracil reductase</fullName>
            <ecNumber evidence="15">1.1.1.193</ecNumber>
        </recommendedName>
        <alternativeName>
            <fullName evidence="15">HTP reductase</fullName>
        </alternativeName>
    </domain>
</protein>
<evidence type="ECO:0000256" key="3">
    <source>
        <dbReference type="ARBA" id="ARBA00004910"/>
    </source>
</evidence>
<dbReference type="InterPro" id="IPR002125">
    <property type="entry name" value="CMP_dCMP_dom"/>
</dbReference>
<evidence type="ECO:0000256" key="1">
    <source>
        <dbReference type="ARBA" id="ARBA00002151"/>
    </source>
</evidence>
<feature type="binding site" evidence="17">
    <location>
        <position position="228"/>
    </location>
    <ligand>
        <name>NADP(+)</name>
        <dbReference type="ChEBI" id="CHEBI:58349"/>
    </ligand>
</feature>
<feature type="binding site" evidence="17">
    <location>
        <position position="175"/>
    </location>
    <ligand>
        <name>substrate</name>
    </ligand>
</feature>
<dbReference type="NCBIfam" id="TIGR00326">
    <property type="entry name" value="eubact_ribD"/>
    <property type="match status" value="1"/>
</dbReference>
<dbReference type="GO" id="GO:0009231">
    <property type="term" value="P:riboflavin biosynthetic process"/>
    <property type="evidence" value="ECO:0007669"/>
    <property type="project" value="UniProtKB-UniPathway"/>
</dbReference>
<evidence type="ECO:0000256" key="7">
    <source>
        <dbReference type="ARBA" id="ARBA00022723"/>
    </source>
</evidence>
<dbReference type="PIRSF" id="PIRSF006769">
    <property type="entry name" value="RibD"/>
    <property type="match status" value="1"/>
</dbReference>
<evidence type="ECO:0000256" key="17">
    <source>
        <dbReference type="PIRSR" id="PIRSR006769-2"/>
    </source>
</evidence>
<evidence type="ECO:0000256" key="2">
    <source>
        <dbReference type="ARBA" id="ARBA00004882"/>
    </source>
</evidence>
<dbReference type="OrthoDB" id="9800865at2"/>
<comment type="function">
    <text evidence="1 15">Converts 2,5-diamino-6-(ribosylamino)-4(3h)-pyrimidinone 5'-phosphate into 5-amino-6-(ribosylamino)-2,4(1h,3h)-pyrimidinedione 5'-phosphate.</text>
</comment>
<keyword evidence="10 15" id="KW-0521">NADP</keyword>
<keyword evidence="12" id="KW-0511">Multifunctional enzyme</keyword>
<feature type="binding site" evidence="17">
    <location>
        <position position="177"/>
    </location>
    <ligand>
        <name>NADP(+)</name>
        <dbReference type="ChEBI" id="CHEBI:58349"/>
    </ligand>
</feature>
<comment type="pathway">
    <text evidence="3 15">Cofactor biosynthesis; riboflavin biosynthesis; 5-amino-6-(D-ribitylamino)uracil from GTP: step 3/4.</text>
</comment>
<organism evidence="20 21">
    <name type="scientific">Hornefia porci</name>
    <dbReference type="NCBI Taxonomy" id="2652292"/>
    <lineage>
        <taxon>Bacteria</taxon>
        <taxon>Bacillati</taxon>
        <taxon>Bacillota</taxon>
        <taxon>Clostridia</taxon>
        <taxon>Peptostreptococcales</taxon>
        <taxon>Anaerovoracaceae</taxon>
        <taxon>Hornefia</taxon>
    </lineage>
</organism>
<feature type="binding site" evidence="18">
    <location>
        <position position="82"/>
    </location>
    <ligand>
        <name>Zn(2+)</name>
        <dbReference type="ChEBI" id="CHEBI:29105"/>
        <note>catalytic</note>
    </ligand>
</feature>
<evidence type="ECO:0000256" key="9">
    <source>
        <dbReference type="ARBA" id="ARBA00022833"/>
    </source>
</evidence>
<reference evidence="20 21" key="1">
    <citation type="journal article" date="2016" name="Appl. Environ. Microbiol.">
        <title>Function and Phylogeny of Bacterial Butyryl Coenzyme A:Acetate Transferases and Their Diversity in the Proximal Colon of Swine.</title>
        <authorList>
            <person name="Trachsel J."/>
            <person name="Bayles D.O."/>
            <person name="Looft T."/>
            <person name="Levine U.Y."/>
            <person name="Allen H.K."/>
        </authorList>
    </citation>
    <scope>NUCLEOTIDE SEQUENCE [LARGE SCALE GENOMIC DNA]</scope>
    <source>
        <strain evidence="20 21">68-3-10</strain>
    </source>
</reference>
<comment type="similarity">
    <text evidence="5 15">In the C-terminal section; belongs to the HTP reductase family.</text>
</comment>
<dbReference type="CDD" id="cd01284">
    <property type="entry name" value="Riboflavin_deaminase-reductase"/>
    <property type="match status" value="1"/>
</dbReference>
<dbReference type="Gene3D" id="3.40.430.10">
    <property type="entry name" value="Dihydrofolate Reductase, subunit A"/>
    <property type="match status" value="1"/>
</dbReference>
<dbReference type="PANTHER" id="PTHR38011:SF7">
    <property type="entry name" value="2,5-DIAMINO-6-RIBOSYLAMINO-4(3H)-PYRIMIDINONE 5'-PHOSPHATE REDUCTASE"/>
    <property type="match status" value="1"/>
</dbReference>
<dbReference type="PROSITE" id="PS51747">
    <property type="entry name" value="CYT_DCMP_DEAMINASES_2"/>
    <property type="match status" value="1"/>
</dbReference>
<evidence type="ECO:0000256" key="12">
    <source>
        <dbReference type="ARBA" id="ARBA00023268"/>
    </source>
</evidence>
<evidence type="ECO:0000256" key="14">
    <source>
        <dbReference type="ARBA" id="ARBA00049886"/>
    </source>
</evidence>
<dbReference type="Proteomes" id="UP000187404">
    <property type="component" value="Unassembled WGS sequence"/>
</dbReference>
<dbReference type="EC" id="1.1.1.193" evidence="15"/>
<evidence type="ECO:0000256" key="5">
    <source>
        <dbReference type="ARBA" id="ARBA00007417"/>
    </source>
</evidence>
<evidence type="ECO:0000313" key="21">
    <source>
        <dbReference type="Proteomes" id="UP000187404"/>
    </source>
</evidence>
<dbReference type="STRING" id="1261640.BHK98_01085"/>
<dbReference type="InterPro" id="IPR011549">
    <property type="entry name" value="RibD_C"/>
</dbReference>
<dbReference type="GO" id="GO:0008835">
    <property type="term" value="F:diaminohydroxyphosphoribosylaminopyrimidine deaminase activity"/>
    <property type="evidence" value="ECO:0007669"/>
    <property type="project" value="UniProtKB-EC"/>
</dbReference>
<comment type="similarity">
    <text evidence="4 15">In the N-terminal section; belongs to the cytidine and deoxycytidylate deaminase family.</text>
</comment>
<keyword evidence="6 15" id="KW-0686">Riboflavin biosynthesis</keyword>
<evidence type="ECO:0000256" key="13">
    <source>
        <dbReference type="ARBA" id="ARBA00049861"/>
    </source>
</evidence>
<keyword evidence="21" id="KW-1185">Reference proteome</keyword>
<sequence>MDLINQNEQDKTYMKQAIRLARRGAGFVNPNPLVGAVIVKNGRVIGQGWHRRFGEPHAERNALASCTEDPAGATLYVTLEPCCHQGKTPPCTEAVIERRISRVVTGSGDPNPKVSGRGVARLREAGISVTEHCLQRECDALNPVFFRYILTGLPFVTAKYAMTRDGRIATAGGSSRWITGEAARAHVHRSRGQNMAIMTGLGTVLADDPELTCRSGRGLSPVRIICDTELNTPLSSRLVQTAAEAGPHLRQPRTVIATAVDSPQRTKPYEELGVKFLTLPRGADGRVDLSALVRAVGAMQIDSIFLEAGSELNWSALNAGIVNRVQTYIAPKIFGGAGAKGPVGGAGVDSPEHAFMLTDSRITRIGEDYLIESEVELCSQEL</sequence>
<dbReference type="SUPFAM" id="SSF53927">
    <property type="entry name" value="Cytidine deaminase-like"/>
    <property type="match status" value="1"/>
</dbReference>
<dbReference type="SUPFAM" id="SSF53597">
    <property type="entry name" value="Dihydrofolate reductase-like"/>
    <property type="match status" value="1"/>
</dbReference>
<dbReference type="InterPro" id="IPR004794">
    <property type="entry name" value="Eubact_RibD"/>
</dbReference>
<comment type="cofactor">
    <cofactor evidence="15 18">
        <name>Zn(2+)</name>
        <dbReference type="ChEBI" id="CHEBI:29105"/>
    </cofactor>
    <text evidence="15 18">Binds 1 zinc ion.</text>
</comment>
<name>A0A1Q9JF23_9FIRM</name>
<feature type="binding site" evidence="17">
    <location>
        <position position="203"/>
    </location>
    <ligand>
        <name>substrate</name>
    </ligand>
</feature>
<proteinExistence type="inferred from homology"/>
<comment type="catalytic activity">
    <reaction evidence="14 15">
        <text>2,5-diamino-6-hydroxy-4-(5-phosphoribosylamino)-pyrimidine + H2O + H(+) = 5-amino-6-(5-phospho-D-ribosylamino)uracil + NH4(+)</text>
        <dbReference type="Rhea" id="RHEA:21868"/>
        <dbReference type="ChEBI" id="CHEBI:15377"/>
        <dbReference type="ChEBI" id="CHEBI:15378"/>
        <dbReference type="ChEBI" id="CHEBI:28938"/>
        <dbReference type="ChEBI" id="CHEBI:58453"/>
        <dbReference type="ChEBI" id="CHEBI:58614"/>
        <dbReference type="EC" id="3.5.4.26"/>
    </reaction>
</comment>
<dbReference type="AlphaFoldDB" id="A0A1Q9JF23"/>
<evidence type="ECO:0000256" key="6">
    <source>
        <dbReference type="ARBA" id="ARBA00022619"/>
    </source>
</evidence>
<dbReference type="GO" id="GO:0008270">
    <property type="term" value="F:zinc ion binding"/>
    <property type="evidence" value="ECO:0007669"/>
    <property type="project" value="InterPro"/>
</dbReference>
<comment type="caution">
    <text evidence="20">The sequence shown here is derived from an EMBL/GenBank/DDBJ whole genome shotgun (WGS) entry which is preliminary data.</text>
</comment>
<evidence type="ECO:0000256" key="11">
    <source>
        <dbReference type="ARBA" id="ARBA00023002"/>
    </source>
</evidence>
<feature type="domain" description="CMP/dCMP-type deaminase" evidence="19">
    <location>
        <begin position="8"/>
        <end position="130"/>
    </location>
</feature>
<feature type="binding site" evidence="17">
    <location>
        <position position="207"/>
    </location>
    <ligand>
        <name>NADP(+)</name>
        <dbReference type="ChEBI" id="CHEBI:58349"/>
    </ligand>
</feature>
<evidence type="ECO:0000256" key="15">
    <source>
        <dbReference type="PIRNR" id="PIRNR006769"/>
    </source>
</evidence>
<keyword evidence="9 15" id="KW-0862">Zinc</keyword>
<comment type="catalytic activity">
    <reaction evidence="13 15">
        <text>5-amino-6-(5-phospho-D-ribitylamino)uracil + NADP(+) = 5-amino-6-(5-phospho-D-ribosylamino)uracil + NADPH + H(+)</text>
        <dbReference type="Rhea" id="RHEA:17845"/>
        <dbReference type="ChEBI" id="CHEBI:15378"/>
        <dbReference type="ChEBI" id="CHEBI:57783"/>
        <dbReference type="ChEBI" id="CHEBI:58349"/>
        <dbReference type="ChEBI" id="CHEBI:58421"/>
        <dbReference type="ChEBI" id="CHEBI:58453"/>
        <dbReference type="EC" id="1.1.1.193"/>
    </reaction>
</comment>
<keyword evidence="7 15" id="KW-0479">Metal-binding</keyword>
<dbReference type="PANTHER" id="PTHR38011">
    <property type="entry name" value="DIHYDROFOLATE REDUCTASE FAMILY PROTEIN (AFU_ORTHOLOGUE AFUA_8G06820)"/>
    <property type="match status" value="1"/>
</dbReference>
<dbReference type="Pfam" id="PF00383">
    <property type="entry name" value="dCMP_cyt_deam_1"/>
    <property type="match status" value="1"/>
</dbReference>
<evidence type="ECO:0000256" key="4">
    <source>
        <dbReference type="ARBA" id="ARBA00005259"/>
    </source>
</evidence>
<keyword evidence="8 15" id="KW-0378">Hydrolase</keyword>
<evidence type="ECO:0000256" key="18">
    <source>
        <dbReference type="PIRSR" id="PIRSR006769-3"/>
    </source>
</evidence>
<dbReference type="FunFam" id="3.40.140.10:FF:000025">
    <property type="entry name" value="Riboflavin biosynthesis protein RibD"/>
    <property type="match status" value="1"/>
</dbReference>
<dbReference type="Pfam" id="PF01872">
    <property type="entry name" value="RibD_C"/>
    <property type="match status" value="1"/>
</dbReference>
<feature type="binding site" evidence="18">
    <location>
        <position position="91"/>
    </location>
    <ligand>
        <name>Zn(2+)</name>
        <dbReference type="ChEBI" id="CHEBI:29105"/>
        <note>catalytic</note>
    </ligand>
</feature>
<dbReference type="GO" id="GO:0050661">
    <property type="term" value="F:NADP binding"/>
    <property type="evidence" value="ECO:0007669"/>
    <property type="project" value="InterPro"/>
</dbReference>
<dbReference type="EC" id="3.5.4.26" evidence="15"/>
<evidence type="ECO:0000259" key="19">
    <source>
        <dbReference type="PROSITE" id="PS51747"/>
    </source>
</evidence>
<dbReference type="InterPro" id="IPR050765">
    <property type="entry name" value="Riboflavin_Biosynth_HTPR"/>
</dbReference>
<dbReference type="InterPro" id="IPR016192">
    <property type="entry name" value="APOBEC/CMP_deaminase_Zn-bd"/>
</dbReference>
<dbReference type="NCBIfam" id="TIGR00227">
    <property type="entry name" value="ribD_Cterm"/>
    <property type="match status" value="1"/>
</dbReference>
<feature type="binding site" evidence="17">
    <location>
        <begin position="309"/>
        <end position="315"/>
    </location>
    <ligand>
        <name>NADP(+)</name>
        <dbReference type="ChEBI" id="CHEBI:58349"/>
    </ligand>
</feature>
<dbReference type="UniPathway" id="UPA00275">
    <property type="reaction ID" value="UER00401"/>
</dbReference>
<feature type="binding site" evidence="17">
    <location>
        <position position="214"/>
    </location>
    <ligand>
        <name>substrate</name>
    </ligand>
</feature>
<dbReference type="EMBL" id="MJIE01000001">
    <property type="protein sequence ID" value="OLR54798.1"/>
    <property type="molecule type" value="Genomic_DNA"/>
</dbReference>
<dbReference type="GO" id="GO:0008703">
    <property type="term" value="F:5-amino-6-(5-phosphoribosylamino)uracil reductase activity"/>
    <property type="evidence" value="ECO:0007669"/>
    <property type="project" value="UniProtKB-EC"/>
</dbReference>
<dbReference type="PROSITE" id="PS00903">
    <property type="entry name" value="CYT_DCMP_DEAMINASES_1"/>
    <property type="match status" value="1"/>
</dbReference>
<keyword evidence="11 15" id="KW-0560">Oxidoreductase</keyword>
<dbReference type="InterPro" id="IPR016193">
    <property type="entry name" value="Cytidine_deaminase-like"/>
</dbReference>
<gene>
    <name evidence="20" type="ORF">BHK98_01085</name>
</gene>
<evidence type="ECO:0000256" key="16">
    <source>
        <dbReference type="PIRSR" id="PIRSR006769-1"/>
    </source>
</evidence>
<feature type="binding site" evidence="17">
    <location>
        <position position="161"/>
    </location>
    <ligand>
        <name>NADP(+)</name>
        <dbReference type="ChEBI" id="CHEBI:58349"/>
    </ligand>
</feature>
<dbReference type="Gene3D" id="3.40.140.10">
    <property type="entry name" value="Cytidine Deaminase, domain 2"/>
    <property type="match status" value="1"/>
</dbReference>